<keyword evidence="13" id="KW-0966">Cell projection</keyword>
<dbReference type="Gene3D" id="3.20.180.20">
    <property type="entry name" value="Dynein heavy chain, N-terminal domain 2"/>
    <property type="match status" value="1"/>
</dbReference>
<keyword evidence="3" id="KW-0963">Cytoplasm</keyword>
<gene>
    <name evidence="15" type="ORF">PXEA_LOCUS29896</name>
</gene>
<organism evidence="15 16">
    <name type="scientific">Protopolystoma xenopodis</name>
    <dbReference type="NCBI Taxonomy" id="117903"/>
    <lineage>
        <taxon>Eukaryota</taxon>
        <taxon>Metazoa</taxon>
        <taxon>Spiralia</taxon>
        <taxon>Lophotrochozoa</taxon>
        <taxon>Platyhelminthes</taxon>
        <taxon>Monogenea</taxon>
        <taxon>Polyopisthocotylea</taxon>
        <taxon>Polystomatidea</taxon>
        <taxon>Polystomatidae</taxon>
        <taxon>Protopolystoma</taxon>
    </lineage>
</organism>
<proteinExistence type="inferred from homology"/>
<keyword evidence="5" id="KW-0677">Repeat</keyword>
<dbReference type="InterPro" id="IPR042222">
    <property type="entry name" value="Dynein_2_N"/>
</dbReference>
<evidence type="ECO:0000256" key="11">
    <source>
        <dbReference type="ARBA" id="ARBA00023175"/>
    </source>
</evidence>
<evidence type="ECO:0000256" key="9">
    <source>
        <dbReference type="ARBA" id="ARBA00023054"/>
    </source>
</evidence>
<comment type="caution">
    <text evidence="15">The sequence shown here is derived from an EMBL/GenBank/DDBJ whole genome shotgun (WGS) entry which is preliminary data.</text>
</comment>
<dbReference type="Pfam" id="PF08393">
    <property type="entry name" value="DHC_N2"/>
    <property type="match status" value="1"/>
</dbReference>
<keyword evidence="16" id="KW-1185">Reference proteome</keyword>
<keyword evidence="4" id="KW-0493">Microtubule</keyword>
<dbReference type="GO" id="GO:0051959">
    <property type="term" value="F:dynein light intermediate chain binding"/>
    <property type="evidence" value="ECO:0007669"/>
    <property type="project" value="InterPro"/>
</dbReference>
<evidence type="ECO:0000256" key="13">
    <source>
        <dbReference type="ARBA" id="ARBA00023273"/>
    </source>
</evidence>
<evidence type="ECO:0000256" key="7">
    <source>
        <dbReference type="ARBA" id="ARBA00022840"/>
    </source>
</evidence>
<protein>
    <recommendedName>
        <fullName evidence="14">Dynein heavy chain linker domain-containing protein</fullName>
    </recommendedName>
</protein>
<accession>A0A448XH86</accession>
<evidence type="ECO:0000256" key="12">
    <source>
        <dbReference type="ARBA" id="ARBA00023212"/>
    </source>
</evidence>
<comment type="subcellular location">
    <subcellularLocation>
        <location evidence="1">Cytoplasm</location>
        <location evidence="1">Cytoskeleton</location>
        <location evidence="1">Cilium axoneme</location>
    </subcellularLocation>
</comment>
<evidence type="ECO:0000256" key="4">
    <source>
        <dbReference type="ARBA" id="ARBA00022701"/>
    </source>
</evidence>
<keyword evidence="12" id="KW-0206">Cytoskeleton</keyword>
<dbReference type="Gene3D" id="1.20.58.1120">
    <property type="match status" value="1"/>
</dbReference>
<evidence type="ECO:0000256" key="2">
    <source>
        <dbReference type="ARBA" id="ARBA00008887"/>
    </source>
</evidence>
<evidence type="ECO:0000256" key="5">
    <source>
        <dbReference type="ARBA" id="ARBA00022737"/>
    </source>
</evidence>
<keyword evidence="11" id="KW-0505">Motor protein</keyword>
<evidence type="ECO:0000256" key="1">
    <source>
        <dbReference type="ARBA" id="ARBA00004430"/>
    </source>
</evidence>
<dbReference type="GO" id="GO:0005524">
    <property type="term" value="F:ATP binding"/>
    <property type="evidence" value="ECO:0007669"/>
    <property type="project" value="UniProtKB-KW"/>
</dbReference>
<dbReference type="EMBL" id="CAAALY010252259">
    <property type="protein sequence ID" value="VEL36456.1"/>
    <property type="molecule type" value="Genomic_DNA"/>
</dbReference>
<keyword evidence="8" id="KW-0243">Dynein</keyword>
<dbReference type="Gene3D" id="1.20.140.100">
    <property type="entry name" value="Dynein heavy chain, N-terminal domain 2"/>
    <property type="match status" value="1"/>
</dbReference>
<keyword evidence="9" id="KW-0175">Coiled coil</keyword>
<dbReference type="InterPro" id="IPR013602">
    <property type="entry name" value="Dynein_heavy_linker"/>
</dbReference>
<reference evidence="15" key="1">
    <citation type="submission" date="2018-11" db="EMBL/GenBank/DDBJ databases">
        <authorList>
            <consortium name="Pathogen Informatics"/>
        </authorList>
    </citation>
    <scope>NUCLEOTIDE SEQUENCE</scope>
</reference>
<dbReference type="InterPro" id="IPR026983">
    <property type="entry name" value="DHC"/>
</dbReference>
<evidence type="ECO:0000256" key="3">
    <source>
        <dbReference type="ARBA" id="ARBA00022490"/>
    </source>
</evidence>
<keyword evidence="6" id="KW-0547">Nucleotide-binding</keyword>
<dbReference type="GO" id="GO:0045505">
    <property type="term" value="F:dynein intermediate chain binding"/>
    <property type="evidence" value="ECO:0007669"/>
    <property type="project" value="InterPro"/>
</dbReference>
<comment type="similarity">
    <text evidence="2">Belongs to the dynein heavy chain family.</text>
</comment>
<dbReference type="InterPro" id="IPR042228">
    <property type="entry name" value="Dynein_linker_3"/>
</dbReference>
<evidence type="ECO:0000313" key="16">
    <source>
        <dbReference type="Proteomes" id="UP000784294"/>
    </source>
</evidence>
<dbReference type="PANTHER" id="PTHR46532">
    <property type="entry name" value="MALE FERTILITY FACTOR KL5"/>
    <property type="match status" value="1"/>
</dbReference>
<evidence type="ECO:0000256" key="10">
    <source>
        <dbReference type="ARBA" id="ARBA00023069"/>
    </source>
</evidence>
<dbReference type="AlphaFoldDB" id="A0A448XH86"/>
<name>A0A448XH86_9PLAT</name>
<keyword evidence="7" id="KW-0067">ATP-binding</keyword>
<evidence type="ECO:0000259" key="14">
    <source>
        <dbReference type="Pfam" id="PF08393"/>
    </source>
</evidence>
<dbReference type="PANTHER" id="PTHR46532:SF4">
    <property type="entry name" value="AAA+ ATPASE DOMAIN-CONTAINING PROTEIN"/>
    <property type="match status" value="1"/>
</dbReference>
<evidence type="ECO:0000256" key="6">
    <source>
        <dbReference type="ARBA" id="ARBA00022741"/>
    </source>
</evidence>
<sequence length="329" mass="38198">MSTTSEVLEIWMRVQNLWVYLEAVFVGGDIAKQLPAEAKRFQAVDKTWVKVMERARDTPNVLTCCAGDQSLLELLPRLLSQLELCQKSLTGYLERKRLLFPRFFFVSDPVLLEILGQASDPHAIQAHLLAIFDNIKRVQFADKAYEILYAFSQENEKLPMMQPVKCEGHVENWLTVLLRISQTSLHVLIRKAFYSIIDPANDLIEFFDNQLSQICLIAIQILWTRDATEALQGARDNPKIVSKTNKHFLDLLNVLIGETTRELSKTQRTKYETLITIHVHQRDIFDDLVSSFSFYFTYFSSIVMQKFTQSPYIMPLNNYKPRSRLPRWS</sequence>
<dbReference type="Proteomes" id="UP000784294">
    <property type="component" value="Unassembled WGS sequence"/>
</dbReference>
<dbReference type="GO" id="GO:0007018">
    <property type="term" value="P:microtubule-based movement"/>
    <property type="evidence" value="ECO:0007669"/>
    <property type="project" value="InterPro"/>
</dbReference>
<evidence type="ECO:0000313" key="15">
    <source>
        <dbReference type="EMBL" id="VEL36456.1"/>
    </source>
</evidence>
<dbReference type="FunFam" id="1.20.140.100:FF:000003">
    <property type="entry name" value="Dynein, axonemal, heavy chain 5"/>
    <property type="match status" value="1"/>
</dbReference>
<feature type="domain" description="Dynein heavy chain linker" evidence="14">
    <location>
        <begin position="1"/>
        <end position="192"/>
    </location>
</feature>
<dbReference type="OrthoDB" id="286107at2759"/>
<dbReference type="FunFam" id="3.20.180.20:FF:000001">
    <property type="entry name" value="Dynein axonemal heavy chain 5"/>
    <property type="match status" value="1"/>
</dbReference>
<dbReference type="GO" id="GO:0005858">
    <property type="term" value="C:axonemal dynein complex"/>
    <property type="evidence" value="ECO:0007669"/>
    <property type="project" value="TreeGrafter"/>
</dbReference>
<evidence type="ECO:0000256" key="8">
    <source>
        <dbReference type="ARBA" id="ARBA00023017"/>
    </source>
</evidence>
<dbReference type="GO" id="GO:0005874">
    <property type="term" value="C:microtubule"/>
    <property type="evidence" value="ECO:0007669"/>
    <property type="project" value="UniProtKB-KW"/>
</dbReference>
<keyword evidence="10" id="KW-0969">Cilium</keyword>